<evidence type="ECO:0000256" key="1">
    <source>
        <dbReference type="SAM" id="MobiDB-lite"/>
    </source>
</evidence>
<protein>
    <submittedName>
        <fullName evidence="2">Uncharacterized protein</fullName>
    </submittedName>
</protein>
<evidence type="ECO:0000313" key="2">
    <source>
        <dbReference type="EMBL" id="QRC90886.1"/>
    </source>
</evidence>
<keyword evidence="3" id="KW-1185">Reference proteome</keyword>
<dbReference type="EMBL" id="CP069023">
    <property type="protein sequence ID" value="QRC90886.1"/>
    <property type="molecule type" value="Genomic_DNA"/>
</dbReference>
<dbReference type="Proteomes" id="UP000663193">
    <property type="component" value="Chromosome 1"/>
</dbReference>
<evidence type="ECO:0000313" key="3">
    <source>
        <dbReference type="Proteomes" id="UP000663193"/>
    </source>
</evidence>
<gene>
    <name evidence="2" type="ORF">JI435_400680</name>
</gene>
<dbReference type="VEuPathDB" id="FungiDB:JI435_400680"/>
<feature type="compositionally biased region" description="Basic residues" evidence="1">
    <location>
        <begin position="65"/>
        <end position="76"/>
    </location>
</feature>
<sequence length="76" mass="8734">MIPARAVLKSARKGRLALCYTKETRTHPKMQDRYERARSVKQLYSASHFASEKGTSRPVIAILNRQRKKTSRNSSD</sequence>
<dbReference type="AlphaFoldDB" id="A0A7U2HW65"/>
<organism evidence="2 3">
    <name type="scientific">Phaeosphaeria nodorum (strain SN15 / ATCC MYA-4574 / FGSC 10173)</name>
    <name type="common">Glume blotch fungus</name>
    <name type="synonym">Parastagonospora nodorum</name>
    <dbReference type="NCBI Taxonomy" id="321614"/>
    <lineage>
        <taxon>Eukaryota</taxon>
        <taxon>Fungi</taxon>
        <taxon>Dikarya</taxon>
        <taxon>Ascomycota</taxon>
        <taxon>Pezizomycotina</taxon>
        <taxon>Dothideomycetes</taxon>
        <taxon>Pleosporomycetidae</taxon>
        <taxon>Pleosporales</taxon>
        <taxon>Pleosporineae</taxon>
        <taxon>Phaeosphaeriaceae</taxon>
        <taxon>Parastagonospora</taxon>
    </lineage>
</organism>
<accession>A0A7U2HW65</accession>
<name>A0A7U2HW65_PHANO</name>
<proteinExistence type="predicted"/>
<reference evidence="3" key="1">
    <citation type="journal article" date="2021" name="BMC Genomics">
        <title>Chromosome-level genome assembly and manually-curated proteome of model necrotroph Parastagonospora nodorum Sn15 reveals a genome-wide trove of candidate effector homologs, and redundancy of virulence-related functions within an accessory chromosome.</title>
        <authorList>
            <person name="Bertazzoni S."/>
            <person name="Jones D.A.B."/>
            <person name="Phan H.T."/>
            <person name="Tan K.-C."/>
            <person name="Hane J.K."/>
        </authorList>
    </citation>
    <scope>NUCLEOTIDE SEQUENCE [LARGE SCALE GENOMIC DNA]</scope>
    <source>
        <strain evidence="3">SN15 / ATCC MYA-4574 / FGSC 10173)</strain>
    </source>
</reference>
<feature type="region of interest" description="Disordered" evidence="1">
    <location>
        <begin position="48"/>
        <end position="76"/>
    </location>
</feature>